<keyword evidence="4" id="KW-1185">Reference proteome</keyword>
<dbReference type="InterPro" id="IPR001599">
    <property type="entry name" value="Macroglobln_a2"/>
</dbReference>
<evidence type="ECO:0000256" key="1">
    <source>
        <dbReference type="SAM" id="SignalP"/>
    </source>
</evidence>
<feature type="chain" id="PRO_5016090872" description="Alpha-2-macroglobulin domain-containing protein" evidence="1">
    <location>
        <begin position="27"/>
        <end position="1916"/>
    </location>
</feature>
<proteinExistence type="predicted"/>
<dbReference type="PANTHER" id="PTHR40094:SF1">
    <property type="entry name" value="UBIQUITIN DOMAIN-CONTAINING PROTEIN"/>
    <property type="match status" value="1"/>
</dbReference>
<feature type="signal peptide" evidence="1">
    <location>
        <begin position="1"/>
        <end position="26"/>
    </location>
</feature>
<name>A0A2V1ILK1_9BACT</name>
<evidence type="ECO:0000313" key="3">
    <source>
        <dbReference type="EMBL" id="PWB03406.1"/>
    </source>
</evidence>
<sequence length="1916" mass="211429">MYASRIFFLLSVFAFLSLCKPIDLNAQTATRPDFAYPKTVSRQAEKDLSSALEKHDGPATVRALIDYYLAESRIDALRSANAISKIDSVAALASDPVLRSMLIMLEADIYASTYSAARWKYDSRDLPLTPLPENYQEWSGEQFRMKINSLIDTALLPESELKATPIKTYATALSLGKNLSARNETQIYYPSIFDFIANKAIRLLNETGRMSNILSWGLLTRHDLYLKVPFNRFDPTASRILDIYASLLRFHDSVSAPFIITDINRLDFITSHVWSGDNLSSSPTERKSELLRSLYEEYSTSEYSGDILLAVSCNDSEIKKWLAEAIRHNLKAFPAFRRNNNLKNTLSEIEMQGIELSYPTVSAPDSEVTFRLSVSNVKSGKLYIYNVSSSPIAEQSYNCIGLPSLKPLAVIPFSASASAAIPFNEELTIGYRFSSPGQYVAIATIDGAPQKSRNWYHKIHISDYSIAASFFDKTEVWALRASDGAPVEGAKISVIPESSRKTGTPRLIGTTAADGSASFPQNGYAVMSKDGDRFALPLWIYNDNNRRNSPEWRQTSSGYPSLPLYHPGDSVEWMAICYEYKGQEHRPLINKEVTAILRDSKYQGIDTAKITSDSYGRVNGQFTLPKEILSGNFCISIDNNNDPVRFMVSDYKLPTFKIILDPVEKDYPAAGDVSLRGRIQTYAGFPLADAKISVTLAAMQPLRWWNRSAPVAFQTLEASSDGSGEFDIVIPKSTLALSPIPGGLFNAEVSAMSNTGESQIATTVFSTGMRYAIRASVPADIDISAPTTAIKVEITDYRDSIVKMPVDFTVIRDNAKVFNGSIMPGKPVIDLTGVKSGSYRLEFSIADSTLAAPVSQDAVLYRPSDKETPTPSKLLWYPSADVKASETSGEGEWLYAVNCPTNLLVTLHTPDSILSQSWIKANAGMNILKLHLPDRLESATIRIALTGNYRNESASLTLRRDVRAKSIHFVAESFRDRTIPGSEETWTFRVTDRSGQGRQSAVIMDMYNTALDALAKTDWDFTPSTSWGGGYSFRWSQPDLNAKEYQRVYYRPGKLLTENRITAPSFDTYGLPVFNRFAFTSGIRIRGASLYGSRSIKAVDELNIVREHSEEVVVEEAAMDCGAAVTSATNYMAAAKMADNTAYDDERVAESGSGAEQKSAGEAPFTFRDREVPLAFFKPMLETAADGRLSLTFTVPNANTTWGLRAVAFTDSLLSTTFMSEVTASKPVMVQPNLPRFLRVGDKVIIEASVMNGSDERLSVSTTVELFDPADGSKLVTYSRPDSINPGSATTVGIEFIAPSDMPLAGYRIKSASDRFADGEQTLLPILPAVTPVIDTYPFYIAPDQRKFTMTLPVTPDNARITLQYCDNPTWYVVTALPGLLELEASTANEAAASIFSAAIASGLLRDNPDLAAALKEWNSSNKSEGMLTSMLQRNEDLKQILLAATPWMTDAKNDTERMSRLALLFDGKTVRQTIAANIATLRKLQRNGGGWAWYSSGKEASAWATENALLLFGRLLELGFLPDSRELNSMIISALKWMDKETRRDYNKHPDGDYTSYVYMRGFYRNLSGAPAADSKIVGQTVQRILSGWKTSSVFDKAVYAMILNRNSYQSVARNVLASLSEYAESSPEKGMWWPSLDNMTIWSMGKTGTTALILDAYAAIDPSCKEIDLIRQWLILQKEAKDWGTSVTTSSVIASVLSTSRNWITPAGRTKVSVGGKTVEPSDIERLTGSFRAQLSLKAGKPSDLKVSRSGNSPAWGSVFYLYTDSMTSVKAASCQALSVEKNLVLKGNAGENNTSFADTLRVGQRISVTLTLKVDRDMDYVTIIDERPACFEPVEQLPEPIFAEGIYFYRENRDSSTRIFIDHLPKGTYVLSYDMWVNNAGQFASGLATVQSQYAPQLSAHSAGSQLTVTPAR</sequence>
<dbReference type="InterPro" id="IPR041246">
    <property type="entry name" value="Bact_MG10"/>
</dbReference>
<dbReference type="InterPro" id="IPR008930">
    <property type="entry name" value="Terpenoid_cyclase/PrenylTrfase"/>
</dbReference>
<dbReference type="Proteomes" id="UP000244905">
    <property type="component" value="Unassembled WGS sequence"/>
</dbReference>
<dbReference type="Pfam" id="PF17973">
    <property type="entry name" value="bMG10"/>
    <property type="match status" value="1"/>
</dbReference>
<comment type="caution">
    <text evidence="3">The sequence shown here is derived from an EMBL/GenBank/DDBJ whole genome shotgun (WGS) entry which is preliminary data.</text>
</comment>
<dbReference type="GO" id="GO:0004866">
    <property type="term" value="F:endopeptidase inhibitor activity"/>
    <property type="evidence" value="ECO:0007669"/>
    <property type="project" value="InterPro"/>
</dbReference>
<dbReference type="Gene3D" id="2.60.40.1930">
    <property type="match status" value="1"/>
</dbReference>
<dbReference type="SMART" id="SM01360">
    <property type="entry name" value="A2M"/>
    <property type="match status" value="1"/>
</dbReference>
<dbReference type="Pfam" id="PF00207">
    <property type="entry name" value="A2M"/>
    <property type="match status" value="1"/>
</dbReference>
<accession>A0A2V1ILK1</accession>
<dbReference type="InterPro" id="IPR051802">
    <property type="entry name" value="YfhM-like"/>
</dbReference>
<dbReference type="Gene3D" id="1.50.10.20">
    <property type="match status" value="1"/>
</dbReference>
<reference evidence="4" key="1">
    <citation type="submission" date="2018-02" db="EMBL/GenBank/DDBJ databases">
        <authorList>
            <person name="Clavel T."/>
            <person name="Strowig T."/>
        </authorList>
    </citation>
    <scope>NUCLEOTIDE SEQUENCE [LARGE SCALE GENOMIC DNA]</scope>
    <source>
        <strain evidence="4">DSM 103720</strain>
    </source>
</reference>
<dbReference type="SUPFAM" id="SSF48239">
    <property type="entry name" value="Terpenoid cyclases/Protein prenyltransferases"/>
    <property type="match status" value="1"/>
</dbReference>
<feature type="domain" description="Alpha-2-macroglobulin" evidence="2">
    <location>
        <begin position="1174"/>
        <end position="1264"/>
    </location>
</feature>
<evidence type="ECO:0000259" key="2">
    <source>
        <dbReference type="SMART" id="SM01360"/>
    </source>
</evidence>
<dbReference type="PANTHER" id="PTHR40094">
    <property type="entry name" value="ALPHA-2-MACROGLOBULIN HOMOLOG"/>
    <property type="match status" value="1"/>
</dbReference>
<keyword evidence="1" id="KW-0732">Signal</keyword>
<protein>
    <recommendedName>
        <fullName evidence="2">Alpha-2-macroglobulin domain-containing protein</fullName>
    </recommendedName>
</protein>
<gene>
    <name evidence="3" type="ORF">C5O23_03185</name>
</gene>
<dbReference type="EMBL" id="PUEC01000005">
    <property type="protein sequence ID" value="PWB03406.1"/>
    <property type="molecule type" value="Genomic_DNA"/>
</dbReference>
<organism evidence="3 4">
    <name type="scientific">Duncaniella muris</name>
    <dbReference type="NCBI Taxonomy" id="2094150"/>
    <lineage>
        <taxon>Bacteria</taxon>
        <taxon>Pseudomonadati</taxon>
        <taxon>Bacteroidota</taxon>
        <taxon>Bacteroidia</taxon>
        <taxon>Bacteroidales</taxon>
        <taxon>Muribaculaceae</taxon>
        <taxon>Duncaniella</taxon>
    </lineage>
</organism>
<evidence type="ECO:0000313" key="4">
    <source>
        <dbReference type="Proteomes" id="UP000244905"/>
    </source>
</evidence>